<evidence type="ECO:0000256" key="2">
    <source>
        <dbReference type="ARBA" id="ARBA00010609"/>
    </source>
</evidence>
<evidence type="ECO:0000256" key="10">
    <source>
        <dbReference type="ARBA" id="ARBA00023004"/>
    </source>
</evidence>
<dbReference type="InterPro" id="IPR008972">
    <property type="entry name" value="Cupredoxin"/>
</dbReference>
<keyword evidence="8" id="KW-0677">Repeat</keyword>
<dbReference type="InterPro" id="IPR036909">
    <property type="entry name" value="Cyt_c-like_dom_sf"/>
</dbReference>
<keyword evidence="11 14" id="KW-0186">Copper</keyword>
<keyword evidence="9 14" id="KW-0560">Oxidoreductase</keyword>
<feature type="chain" id="PRO_5044995890" description="Copper-containing nitrite reductase" evidence="14">
    <location>
        <begin position="27"/>
        <end position="503"/>
    </location>
</feature>
<evidence type="ECO:0000256" key="12">
    <source>
        <dbReference type="ARBA" id="ARBA00049340"/>
    </source>
</evidence>
<keyword evidence="7 13" id="KW-0479">Metal-binding</keyword>
<evidence type="ECO:0000256" key="1">
    <source>
        <dbReference type="ARBA" id="ARBA00004418"/>
    </source>
</evidence>
<dbReference type="InterPro" id="IPR051459">
    <property type="entry name" value="Cytochrome_c-type_DH"/>
</dbReference>
<comment type="catalytic activity">
    <reaction evidence="12 14">
        <text>nitric oxide + Fe(III)-[cytochrome c] + H2O = Fe(II)-[cytochrome c] + nitrite + 2 H(+)</text>
        <dbReference type="Rhea" id="RHEA:15233"/>
        <dbReference type="Rhea" id="RHEA-COMP:10350"/>
        <dbReference type="Rhea" id="RHEA-COMP:14399"/>
        <dbReference type="ChEBI" id="CHEBI:15377"/>
        <dbReference type="ChEBI" id="CHEBI:15378"/>
        <dbReference type="ChEBI" id="CHEBI:16301"/>
        <dbReference type="ChEBI" id="CHEBI:16480"/>
        <dbReference type="ChEBI" id="CHEBI:29033"/>
        <dbReference type="ChEBI" id="CHEBI:29034"/>
        <dbReference type="EC" id="1.7.2.1"/>
    </reaction>
</comment>
<dbReference type="InterPro" id="IPR011707">
    <property type="entry name" value="Cu-oxidase-like_N"/>
</dbReference>
<reference evidence="17" key="1">
    <citation type="journal article" date="2019" name="Int. J. Syst. Evol. Microbiol.">
        <title>The Global Catalogue of Microorganisms (GCM) 10K type strain sequencing project: providing services to taxonomists for standard genome sequencing and annotation.</title>
        <authorList>
            <consortium name="The Broad Institute Genomics Platform"/>
            <consortium name="The Broad Institute Genome Sequencing Center for Infectious Disease"/>
            <person name="Wu L."/>
            <person name="Ma J."/>
        </authorList>
    </citation>
    <scope>NUCLEOTIDE SEQUENCE [LARGE SCALE GENOMIC DNA]</scope>
    <source>
        <strain evidence="17">CCUG 56042</strain>
    </source>
</reference>
<keyword evidence="17" id="KW-1185">Reference proteome</keyword>
<dbReference type="CDD" id="cd04208">
    <property type="entry name" value="CuRO_2_CuNIR"/>
    <property type="match status" value="1"/>
</dbReference>
<evidence type="ECO:0000313" key="16">
    <source>
        <dbReference type="EMBL" id="MFC5427385.1"/>
    </source>
</evidence>
<dbReference type="EC" id="1.7.2.1" evidence="4 14"/>
<evidence type="ECO:0000256" key="7">
    <source>
        <dbReference type="ARBA" id="ARBA00022723"/>
    </source>
</evidence>
<feature type="signal peptide" evidence="14">
    <location>
        <begin position="1"/>
        <end position="26"/>
    </location>
</feature>
<protein>
    <recommendedName>
        <fullName evidence="5 14">Copper-containing nitrite reductase</fullName>
        <ecNumber evidence="4 14">1.7.2.1</ecNumber>
    </recommendedName>
</protein>
<evidence type="ECO:0000256" key="8">
    <source>
        <dbReference type="ARBA" id="ARBA00022737"/>
    </source>
</evidence>
<comment type="cofactor">
    <cofactor evidence="14">
        <name>Cu(+)</name>
        <dbReference type="ChEBI" id="CHEBI:49552"/>
    </cofactor>
    <text evidence="14">Binds 1 Cu(+) ion.</text>
</comment>
<dbReference type="InterPro" id="IPR001287">
    <property type="entry name" value="NO2-reductase_Cu"/>
</dbReference>
<proteinExistence type="inferred from homology"/>
<dbReference type="Pfam" id="PF07732">
    <property type="entry name" value="Cu-oxidase_3"/>
    <property type="match status" value="1"/>
</dbReference>
<comment type="subcellular location">
    <subcellularLocation>
        <location evidence="1">Periplasm</location>
    </subcellularLocation>
</comment>
<evidence type="ECO:0000256" key="11">
    <source>
        <dbReference type="ARBA" id="ARBA00023008"/>
    </source>
</evidence>
<comment type="subunit">
    <text evidence="3 14">Homotrimer.</text>
</comment>
<keyword evidence="10 13" id="KW-0408">Iron</keyword>
<dbReference type="Proteomes" id="UP001596103">
    <property type="component" value="Unassembled WGS sequence"/>
</dbReference>
<evidence type="ECO:0000313" key="17">
    <source>
        <dbReference type="Proteomes" id="UP001596103"/>
    </source>
</evidence>
<dbReference type="PANTHER" id="PTHR35008:SF8">
    <property type="entry name" value="ALCOHOL DEHYDROGENASE CYTOCHROME C SUBUNIT"/>
    <property type="match status" value="1"/>
</dbReference>
<dbReference type="CDD" id="cd11020">
    <property type="entry name" value="CuRO_1_CuNIR"/>
    <property type="match status" value="1"/>
</dbReference>
<dbReference type="EMBL" id="JBHSMP010000003">
    <property type="protein sequence ID" value="MFC5427385.1"/>
    <property type="molecule type" value="Genomic_DNA"/>
</dbReference>
<comment type="similarity">
    <text evidence="2 14">Belongs to the multicopper oxidase family.</text>
</comment>
<feature type="domain" description="Cytochrome c" evidence="15">
    <location>
        <begin position="391"/>
        <end position="481"/>
    </location>
</feature>
<evidence type="ECO:0000256" key="9">
    <source>
        <dbReference type="ARBA" id="ARBA00023002"/>
    </source>
</evidence>
<dbReference type="PROSITE" id="PS51007">
    <property type="entry name" value="CYTC"/>
    <property type="match status" value="1"/>
</dbReference>
<evidence type="ECO:0000256" key="6">
    <source>
        <dbReference type="ARBA" id="ARBA00022617"/>
    </source>
</evidence>
<dbReference type="SUPFAM" id="SSF46626">
    <property type="entry name" value="Cytochrome c"/>
    <property type="match status" value="1"/>
</dbReference>
<evidence type="ECO:0000256" key="14">
    <source>
        <dbReference type="RuleBase" id="RU365025"/>
    </source>
</evidence>
<evidence type="ECO:0000256" key="3">
    <source>
        <dbReference type="ARBA" id="ARBA00011233"/>
    </source>
</evidence>
<dbReference type="NCBIfam" id="TIGR02376">
    <property type="entry name" value="Cu_nitrite_red"/>
    <property type="match status" value="1"/>
</dbReference>
<dbReference type="Gene3D" id="2.60.40.420">
    <property type="entry name" value="Cupredoxins - blue copper proteins"/>
    <property type="match status" value="2"/>
</dbReference>
<dbReference type="InterPro" id="IPR009056">
    <property type="entry name" value="Cyt_c-like_dom"/>
</dbReference>
<evidence type="ECO:0000256" key="4">
    <source>
        <dbReference type="ARBA" id="ARBA00011882"/>
    </source>
</evidence>
<dbReference type="Gene3D" id="1.10.760.10">
    <property type="entry name" value="Cytochrome c-like domain"/>
    <property type="match status" value="1"/>
</dbReference>
<evidence type="ECO:0000256" key="5">
    <source>
        <dbReference type="ARBA" id="ARBA00017290"/>
    </source>
</evidence>
<evidence type="ECO:0000259" key="15">
    <source>
        <dbReference type="PROSITE" id="PS51007"/>
    </source>
</evidence>
<dbReference type="Pfam" id="PF13442">
    <property type="entry name" value="Cytochrome_CBB3"/>
    <property type="match status" value="1"/>
</dbReference>
<evidence type="ECO:0000256" key="13">
    <source>
        <dbReference type="PROSITE-ProRule" id="PRU00433"/>
    </source>
</evidence>
<name>A0ABW0J2Z6_9BURK</name>
<dbReference type="GO" id="GO:0050421">
    <property type="term" value="F:nitrite reductase (NO-forming) activity"/>
    <property type="evidence" value="ECO:0007669"/>
    <property type="project" value="UniProtKB-EC"/>
</dbReference>
<comment type="cofactor">
    <cofactor evidence="14">
        <name>Cu(2+)</name>
        <dbReference type="ChEBI" id="CHEBI:29036"/>
    </cofactor>
    <text evidence="14">Binds 1 Cu(+) ion.</text>
</comment>
<keyword evidence="6 13" id="KW-0349">Heme</keyword>
<organism evidence="16 17">
    <name type="scientific">Paraburkholderia denitrificans</name>
    <dbReference type="NCBI Taxonomy" id="694025"/>
    <lineage>
        <taxon>Bacteria</taxon>
        <taxon>Pseudomonadati</taxon>
        <taxon>Pseudomonadota</taxon>
        <taxon>Betaproteobacteria</taxon>
        <taxon>Burkholderiales</taxon>
        <taxon>Burkholderiaceae</taxon>
        <taxon>Paraburkholderia</taxon>
    </lineage>
</organism>
<gene>
    <name evidence="16" type="primary">nirK</name>
    <name evidence="16" type="ORF">ACFPTO_00940</name>
</gene>
<keyword evidence="14" id="KW-0732">Signal</keyword>
<dbReference type="SUPFAM" id="SSF49503">
    <property type="entry name" value="Cupredoxins"/>
    <property type="match status" value="2"/>
</dbReference>
<sequence length="503" mass="52505">MLMKRKIFNALAVAGLLAGFSYPAFSATAVPGDLGAPQGAPIQAVLTSPPNVPPPIDRKYPARVIVNLDIKEVKKEIADGVTYDFWTFGGTVPGSFIRVRQGDTVELHLTNPPDSHMPHNIDLHAVTGPGGGAPLTLTSPGHEGVFTFKALNSGLFVYHCAATPVGMHIANGMYGLIEVDPPEGLPKVDHEYYVMQGDFYTAGKYHDQGMQGFDMEKALDERPTYVLFNGREGALTGDNALKAKVGDSVRLFIGNGGPNLVSSFHVIGAIFDRVWDGSLKHYEENVQTTLIPAGSAKVVQFNTPVPGTFLLVDHSIFRTFNKGALGMLKVDGAPAPEVYAPGPVTAMAKAKTAPAAPAAAAAASGAAVQSSTAAPAHDTSTHAQAAGKPADLVATGKHVFEGICAACHQATGGGIPTVFPPLAKSDFLAADPKRAIHIVLNGLNGKVTVNGEHFDSSMPPLGPQLTDQEIAGALTYVLNSWGNPGGHVSPEEVAAARAPTSAH</sequence>
<comment type="caution">
    <text evidence="16">The sequence shown here is derived from an EMBL/GenBank/DDBJ whole genome shotgun (WGS) entry which is preliminary data.</text>
</comment>
<dbReference type="PRINTS" id="PR00695">
    <property type="entry name" value="CUNO2RDTASE"/>
</dbReference>
<dbReference type="PANTHER" id="PTHR35008">
    <property type="entry name" value="BLL4482 PROTEIN-RELATED"/>
    <property type="match status" value="1"/>
</dbReference>
<accession>A0ABW0J2Z6</accession>
<dbReference type="RefSeq" id="WP_377708762.1">
    <property type="nucleotide sequence ID" value="NZ_JBHSMP010000003.1"/>
</dbReference>